<dbReference type="Pfam" id="PF03551">
    <property type="entry name" value="PadR"/>
    <property type="match status" value="1"/>
</dbReference>
<sequence>MKIDKGLVGGSTILLLLSLLQERDRYGYEIIRELETRSDNTFQFKEGTLYPVLHKLENIGYVESYLSKGDAGRERKYYQITKRGKKQLIEEKRQWETFSKSVEKVVYGDDHEFA</sequence>
<dbReference type="PANTHER" id="PTHR33169:SF14">
    <property type="entry name" value="TRANSCRIPTIONAL REGULATOR RV3488"/>
    <property type="match status" value="1"/>
</dbReference>
<name>A0A926EXE9_9FIRM</name>
<dbReference type="Gene3D" id="1.10.10.10">
    <property type="entry name" value="Winged helix-like DNA-binding domain superfamily/Winged helix DNA-binding domain"/>
    <property type="match status" value="1"/>
</dbReference>
<gene>
    <name evidence="2" type="ORF">H8707_08020</name>
</gene>
<comment type="caution">
    <text evidence="2">The sequence shown here is derived from an EMBL/GenBank/DDBJ whole genome shotgun (WGS) entry which is preliminary data.</text>
</comment>
<dbReference type="InterPro" id="IPR005149">
    <property type="entry name" value="Tscrpt_reg_PadR_N"/>
</dbReference>
<dbReference type="AlphaFoldDB" id="A0A926EXE9"/>
<dbReference type="SUPFAM" id="SSF46785">
    <property type="entry name" value="Winged helix' DNA-binding domain"/>
    <property type="match status" value="1"/>
</dbReference>
<dbReference type="EMBL" id="JACRTG010000018">
    <property type="protein sequence ID" value="MBC8588184.1"/>
    <property type="molecule type" value="Genomic_DNA"/>
</dbReference>
<dbReference type="RefSeq" id="WP_262429635.1">
    <property type="nucleotide sequence ID" value="NZ_JACRTG010000018.1"/>
</dbReference>
<feature type="domain" description="Transcription regulator PadR N-terminal" evidence="1">
    <location>
        <begin position="16"/>
        <end position="88"/>
    </location>
</feature>
<evidence type="ECO:0000313" key="3">
    <source>
        <dbReference type="Proteomes" id="UP000601171"/>
    </source>
</evidence>
<reference evidence="2" key="1">
    <citation type="submission" date="2020-08" db="EMBL/GenBank/DDBJ databases">
        <title>Genome public.</title>
        <authorList>
            <person name="Liu C."/>
            <person name="Sun Q."/>
        </authorList>
    </citation>
    <scope>NUCLEOTIDE SEQUENCE</scope>
    <source>
        <strain evidence="2">BX21</strain>
    </source>
</reference>
<organism evidence="2 3">
    <name type="scientific">Paratissierella segnis</name>
    <dbReference type="NCBI Taxonomy" id="2763679"/>
    <lineage>
        <taxon>Bacteria</taxon>
        <taxon>Bacillati</taxon>
        <taxon>Bacillota</taxon>
        <taxon>Tissierellia</taxon>
        <taxon>Tissierellales</taxon>
        <taxon>Tissierellaceae</taxon>
        <taxon>Paratissierella</taxon>
    </lineage>
</organism>
<evidence type="ECO:0000259" key="1">
    <source>
        <dbReference type="Pfam" id="PF03551"/>
    </source>
</evidence>
<accession>A0A926EXE9</accession>
<proteinExistence type="predicted"/>
<dbReference type="PANTHER" id="PTHR33169">
    <property type="entry name" value="PADR-FAMILY TRANSCRIPTIONAL REGULATOR"/>
    <property type="match status" value="1"/>
</dbReference>
<keyword evidence="3" id="KW-1185">Reference proteome</keyword>
<dbReference type="InterPro" id="IPR052509">
    <property type="entry name" value="Metal_resp_DNA-bind_regulator"/>
</dbReference>
<evidence type="ECO:0000313" key="2">
    <source>
        <dbReference type="EMBL" id="MBC8588184.1"/>
    </source>
</evidence>
<dbReference type="Proteomes" id="UP000601171">
    <property type="component" value="Unassembled WGS sequence"/>
</dbReference>
<protein>
    <submittedName>
        <fullName evidence="2">Helix-turn-helix transcriptional regulator</fullName>
    </submittedName>
</protein>
<dbReference type="InterPro" id="IPR036388">
    <property type="entry name" value="WH-like_DNA-bd_sf"/>
</dbReference>
<dbReference type="InterPro" id="IPR036390">
    <property type="entry name" value="WH_DNA-bd_sf"/>
</dbReference>